<evidence type="ECO:0000256" key="2">
    <source>
        <dbReference type="SAM" id="Phobius"/>
    </source>
</evidence>
<evidence type="ECO:0000256" key="1">
    <source>
        <dbReference type="SAM" id="MobiDB-lite"/>
    </source>
</evidence>
<gene>
    <name evidence="3" type="ORF">Vbra_3918</name>
</gene>
<dbReference type="PhylomeDB" id="A0A0G4EIT4"/>
<accession>A0A0G4EIT4</accession>
<dbReference type="InParanoid" id="A0A0G4EIT4"/>
<keyword evidence="4" id="KW-1185">Reference proteome</keyword>
<protein>
    <submittedName>
        <fullName evidence="3">Uncharacterized protein</fullName>
    </submittedName>
</protein>
<dbReference type="EMBL" id="CDMY01000249">
    <property type="protein sequence ID" value="CEL96925.1"/>
    <property type="molecule type" value="Genomic_DNA"/>
</dbReference>
<proteinExistence type="predicted"/>
<keyword evidence="2" id="KW-1133">Transmembrane helix</keyword>
<sequence length="335" mass="37126">MENVGAIEIPGGLSEKIIEHRVSLHRQSATPSAGRDPHREVVCWSWFRHVRRVHIRQKGVTWHRNEKLDTEYIFMNNVVVGASKCVRSVERHLKHPGKFTIENNLFVDCDTVGVNVVAPGNQLFPREEYIVDYNQYKLPAAAKLVDIGQGKPDDSERYKTLAELRAAARGRWIEGWEDHGSDTVQIGEGFQANESFADWRKGDINQHTIIQYDPSWFAPTSDQIGASNPSFQPEVERLLRHFSICVPMAAGEDVLPVGPHSSGNDKCFKGIGTIGDNFQLPEGEPQDQPENGSPENGSPSEPTQDELDSKAAPMHSMTSAAALAAVLMVLAVLLS</sequence>
<keyword evidence="2" id="KW-0812">Transmembrane</keyword>
<dbReference type="VEuPathDB" id="CryptoDB:Vbra_3918"/>
<name>A0A0G4EIT4_VITBC</name>
<keyword evidence="2" id="KW-0472">Membrane</keyword>
<feature type="transmembrane region" description="Helical" evidence="2">
    <location>
        <begin position="314"/>
        <end position="334"/>
    </location>
</feature>
<feature type="compositionally biased region" description="Polar residues" evidence="1">
    <location>
        <begin position="288"/>
        <end position="302"/>
    </location>
</feature>
<evidence type="ECO:0000313" key="3">
    <source>
        <dbReference type="EMBL" id="CEL96925.1"/>
    </source>
</evidence>
<dbReference type="Proteomes" id="UP000041254">
    <property type="component" value="Unassembled WGS sequence"/>
</dbReference>
<feature type="region of interest" description="Disordered" evidence="1">
    <location>
        <begin position="273"/>
        <end position="314"/>
    </location>
</feature>
<evidence type="ECO:0000313" key="4">
    <source>
        <dbReference type="Proteomes" id="UP000041254"/>
    </source>
</evidence>
<dbReference type="AlphaFoldDB" id="A0A0G4EIT4"/>
<organism evidence="3 4">
    <name type="scientific">Vitrella brassicaformis (strain CCMP3155)</name>
    <dbReference type="NCBI Taxonomy" id="1169540"/>
    <lineage>
        <taxon>Eukaryota</taxon>
        <taxon>Sar</taxon>
        <taxon>Alveolata</taxon>
        <taxon>Colpodellida</taxon>
        <taxon>Vitrellaceae</taxon>
        <taxon>Vitrella</taxon>
    </lineage>
</organism>
<reference evidence="3 4" key="1">
    <citation type="submission" date="2014-11" db="EMBL/GenBank/DDBJ databases">
        <authorList>
            <person name="Zhu J."/>
            <person name="Qi W."/>
            <person name="Song R."/>
        </authorList>
    </citation>
    <scope>NUCLEOTIDE SEQUENCE [LARGE SCALE GENOMIC DNA]</scope>
</reference>